<dbReference type="Gene3D" id="3.30.750.24">
    <property type="entry name" value="STAS domain"/>
    <property type="match status" value="1"/>
</dbReference>
<feature type="domain" description="STAS" evidence="3">
    <location>
        <begin position="17"/>
        <end position="103"/>
    </location>
</feature>
<accession>A0A2P8HLD1</accession>
<dbReference type="CDD" id="cd07043">
    <property type="entry name" value="STAS_anti-anti-sigma_factors"/>
    <property type="match status" value="1"/>
</dbReference>
<dbReference type="PROSITE" id="PS50801">
    <property type="entry name" value="STAS"/>
    <property type="match status" value="1"/>
</dbReference>
<evidence type="ECO:0000259" key="3">
    <source>
        <dbReference type="PROSITE" id="PS50801"/>
    </source>
</evidence>
<gene>
    <name evidence="4" type="ORF">B0H94_105179</name>
</gene>
<reference evidence="4 5" key="1">
    <citation type="submission" date="2018-03" db="EMBL/GenBank/DDBJ databases">
        <title>Genomic Encyclopedia of Type Strains, Phase III (KMG-III): the genomes of soil and plant-associated and newly described type strains.</title>
        <authorList>
            <person name="Whitman W."/>
        </authorList>
    </citation>
    <scope>NUCLEOTIDE SEQUENCE [LARGE SCALE GENOMIC DNA]</scope>
    <source>
        <strain evidence="4 5">CGMCC 1.07653</strain>
    </source>
</reference>
<dbReference type="AlphaFoldDB" id="A0A2P8HLD1"/>
<dbReference type="InterPro" id="IPR003658">
    <property type="entry name" value="Anti-sigma_ant"/>
</dbReference>
<dbReference type="InterPro" id="IPR002645">
    <property type="entry name" value="STAS_dom"/>
</dbReference>
<dbReference type="GO" id="GO:0043856">
    <property type="term" value="F:anti-sigma factor antagonist activity"/>
    <property type="evidence" value="ECO:0007669"/>
    <property type="project" value="InterPro"/>
</dbReference>
<dbReference type="Pfam" id="PF01740">
    <property type="entry name" value="STAS"/>
    <property type="match status" value="1"/>
</dbReference>
<proteinExistence type="inferred from homology"/>
<dbReference type="NCBIfam" id="TIGR00377">
    <property type="entry name" value="ant_ant_sig"/>
    <property type="match status" value="1"/>
</dbReference>
<evidence type="ECO:0000256" key="2">
    <source>
        <dbReference type="RuleBase" id="RU003749"/>
    </source>
</evidence>
<evidence type="ECO:0000313" key="5">
    <source>
        <dbReference type="Proteomes" id="UP000242310"/>
    </source>
</evidence>
<dbReference type="OrthoDB" id="9794628at2"/>
<evidence type="ECO:0000313" key="4">
    <source>
        <dbReference type="EMBL" id="PSL47024.1"/>
    </source>
</evidence>
<dbReference type="PANTHER" id="PTHR33495">
    <property type="entry name" value="ANTI-SIGMA FACTOR ANTAGONIST TM_1081-RELATED-RELATED"/>
    <property type="match status" value="1"/>
</dbReference>
<comment type="similarity">
    <text evidence="1 2">Belongs to the anti-sigma-factor antagonist family.</text>
</comment>
<keyword evidence="5" id="KW-1185">Reference proteome</keyword>
<name>A0A2P8HLD1_9BACI</name>
<organism evidence="4 5">
    <name type="scientific">Salsuginibacillus halophilus</name>
    <dbReference type="NCBI Taxonomy" id="517424"/>
    <lineage>
        <taxon>Bacteria</taxon>
        <taxon>Bacillati</taxon>
        <taxon>Bacillota</taxon>
        <taxon>Bacilli</taxon>
        <taxon>Bacillales</taxon>
        <taxon>Bacillaceae</taxon>
        <taxon>Salsuginibacillus</taxon>
    </lineage>
</organism>
<dbReference type="Proteomes" id="UP000242310">
    <property type="component" value="Unassembled WGS sequence"/>
</dbReference>
<dbReference type="InterPro" id="IPR036513">
    <property type="entry name" value="STAS_dom_sf"/>
</dbReference>
<dbReference type="SUPFAM" id="SSF52091">
    <property type="entry name" value="SpoIIaa-like"/>
    <property type="match status" value="1"/>
</dbReference>
<dbReference type="RefSeq" id="WP_106588344.1">
    <property type="nucleotide sequence ID" value="NZ_PYAV01000005.1"/>
</dbReference>
<comment type="caution">
    <text evidence="4">The sequence shown here is derived from an EMBL/GenBank/DDBJ whole genome shotgun (WGS) entry which is preliminary data.</text>
</comment>
<sequence>MALQWKNQTKGQVEAVITGDVDVDQASKIKEMLLPYVEDPENTVYIHLDRVNYIDSTGVGVFVSLLKHAQEKSSRLILKGVHGNVEEILQMTRLDRVFTIEND</sequence>
<evidence type="ECO:0000256" key="1">
    <source>
        <dbReference type="ARBA" id="ARBA00009013"/>
    </source>
</evidence>
<dbReference type="EMBL" id="PYAV01000005">
    <property type="protein sequence ID" value="PSL47024.1"/>
    <property type="molecule type" value="Genomic_DNA"/>
</dbReference>
<protein>
    <recommendedName>
        <fullName evidence="2">Anti-sigma factor antagonist</fullName>
    </recommendedName>
</protein>